<accession>A0A4Y2SFX1</accession>
<organism evidence="2 4">
    <name type="scientific">Araneus ventricosus</name>
    <name type="common">Orbweaver spider</name>
    <name type="synonym">Epeira ventricosa</name>
    <dbReference type="NCBI Taxonomy" id="182803"/>
    <lineage>
        <taxon>Eukaryota</taxon>
        <taxon>Metazoa</taxon>
        <taxon>Ecdysozoa</taxon>
        <taxon>Arthropoda</taxon>
        <taxon>Chelicerata</taxon>
        <taxon>Arachnida</taxon>
        <taxon>Araneae</taxon>
        <taxon>Araneomorphae</taxon>
        <taxon>Entelegynae</taxon>
        <taxon>Araneoidea</taxon>
        <taxon>Araneidae</taxon>
        <taxon>Araneus</taxon>
    </lineage>
</organism>
<gene>
    <name evidence="3" type="ORF">AVEN_145734_1</name>
    <name evidence="2" type="ORF">AVEN_150686_1</name>
</gene>
<feature type="chain" id="PRO_5036362165" evidence="1">
    <location>
        <begin position="20"/>
        <end position="109"/>
    </location>
</feature>
<evidence type="ECO:0000256" key="1">
    <source>
        <dbReference type="SAM" id="SignalP"/>
    </source>
</evidence>
<sequence>MAKFASLAILAVVLGVCSAASFGGVKDLAGNYYDFSTGQYSSALTGKVYNTAPVAYVPPVAPVVPAPAVIPAAAPYFAPAALPASYVAPAPIYSPFYGAPAYVAPVWKK</sequence>
<reference evidence="2 4" key="1">
    <citation type="journal article" date="2019" name="Sci. Rep.">
        <title>Orb-weaving spider Araneus ventricosus genome elucidates the spidroin gene catalogue.</title>
        <authorList>
            <person name="Kono N."/>
            <person name="Nakamura H."/>
            <person name="Ohtoshi R."/>
            <person name="Moran D.A.P."/>
            <person name="Shinohara A."/>
            <person name="Yoshida Y."/>
            <person name="Fujiwara M."/>
            <person name="Mori M."/>
            <person name="Tomita M."/>
            <person name="Arakawa K."/>
        </authorList>
    </citation>
    <scope>NUCLEOTIDE SEQUENCE [LARGE SCALE GENOMIC DNA]</scope>
</reference>
<comment type="caution">
    <text evidence="2">The sequence shown here is derived from an EMBL/GenBank/DDBJ whole genome shotgun (WGS) entry which is preliminary data.</text>
</comment>
<keyword evidence="4" id="KW-1185">Reference proteome</keyword>
<dbReference type="AlphaFoldDB" id="A0A4Y2SFX1"/>
<evidence type="ECO:0000313" key="3">
    <source>
        <dbReference type="EMBL" id="GBN86151.1"/>
    </source>
</evidence>
<dbReference type="EMBL" id="BGPR01021144">
    <property type="protein sequence ID" value="GBN86151.1"/>
    <property type="molecule type" value="Genomic_DNA"/>
</dbReference>
<evidence type="ECO:0000313" key="2">
    <source>
        <dbReference type="EMBL" id="GBN86145.1"/>
    </source>
</evidence>
<evidence type="ECO:0000313" key="4">
    <source>
        <dbReference type="Proteomes" id="UP000499080"/>
    </source>
</evidence>
<keyword evidence="1" id="KW-0732">Signal</keyword>
<feature type="signal peptide" evidence="1">
    <location>
        <begin position="1"/>
        <end position="19"/>
    </location>
</feature>
<dbReference type="Proteomes" id="UP000499080">
    <property type="component" value="Unassembled WGS sequence"/>
</dbReference>
<proteinExistence type="predicted"/>
<protein>
    <submittedName>
        <fullName evidence="2">Uncharacterized protein</fullName>
    </submittedName>
</protein>
<name>A0A4Y2SFX1_ARAVE</name>
<dbReference type="OrthoDB" id="6436304at2759"/>
<dbReference type="EMBL" id="BGPR01021141">
    <property type="protein sequence ID" value="GBN86145.1"/>
    <property type="molecule type" value="Genomic_DNA"/>
</dbReference>